<dbReference type="EMBL" id="BMAW01120191">
    <property type="protein sequence ID" value="GFT88061.1"/>
    <property type="molecule type" value="Genomic_DNA"/>
</dbReference>
<dbReference type="PANTHER" id="PTHR12546:SF60">
    <property type="entry name" value="MISFIRE, ISOFORM F"/>
    <property type="match status" value="1"/>
</dbReference>
<organism evidence="7 8">
    <name type="scientific">Nephila pilipes</name>
    <name type="common">Giant wood spider</name>
    <name type="synonym">Nephila maculata</name>
    <dbReference type="NCBI Taxonomy" id="299642"/>
    <lineage>
        <taxon>Eukaryota</taxon>
        <taxon>Metazoa</taxon>
        <taxon>Ecdysozoa</taxon>
        <taxon>Arthropoda</taxon>
        <taxon>Chelicerata</taxon>
        <taxon>Arachnida</taxon>
        <taxon>Araneae</taxon>
        <taxon>Araneomorphae</taxon>
        <taxon>Entelegynae</taxon>
        <taxon>Araneoidea</taxon>
        <taxon>Nephilidae</taxon>
        <taxon>Nephila</taxon>
    </lineage>
</organism>
<dbReference type="Pfam" id="PF08150">
    <property type="entry name" value="FerB"/>
    <property type="match status" value="1"/>
</dbReference>
<evidence type="ECO:0000259" key="6">
    <source>
        <dbReference type="PROSITE" id="PS50004"/>
    </source>
</evidence>
<dbReference type="PROSITE" id="PS50004">
    <property type="entry name" value="C2"/>
    <property type="match status" value="1"/>
</dbReference>
<keyword evidence="5" id="KW-0472">Membrane</keyword>
<dbReference type="Pfam" id="PF00168">
    <property type="entry name" value="C2"/>
    <property type="match status" value="1"/>
</dbReference>
<evidence type="ECO:0000313" key="7">
    <source>
        <dbReference type="EMBL" id="GFT88061.1"/>
    </source>
</evidence>
<dbReference type="OrthoDB" id="6436656at2759"/>
<dbReference type="Proteomes" id="UP000887013">
    <property type="component" value="Unassembled WGS sequence"/>
</dbReference>
<evidence type="ECO:0000256" key="3">
    <source>
        <dbReference type="ARBA" id="ARBA00022737"/>
    </source>
</evidence>
<evidence type="ECO:0000256" key="1">
    <source>
        <dbReference type="ARBA" id="ARBA00004167"/>
    </source>
</evidence>
<sequence>MGVLDLTTIPLRIGVKGSYGYDAEFFLFACIQEVSLIDKKITEGKKVRFTLQMGTEGREQLDVIFESDYTTPFIQPESINKRYQYATYKETKPCIWLKGIWPDDRKRMFVSNILSKMGYKLASVLIFSKDSYKECLAQIKKSVSCYDCKTEVSTRSVLKNLEDTGTSYLKVLKEYSEIHTSRTQLDEERALIYMSDMEDILKVAAVARTACNKTMFDGAIRKLKYLRSKMKMLADDPQSMMPDVIVWMESEAKRVAYAKVKAREVLYAVREYERGIHSGKLVTFFFNSLGRKEDDCVSAKMECYLWLGLARQKSYCFKDLPLGYRVEHGFEVPKETESIPRALHYYAKTMFQLHAHIYQARSLAWNDSSYLPNCLARVFIKNQALSTQVQDNTCNPIWDEMLLFPEIEFYGDIDSVMESPPSVVVEILNCGVSRRSGFLGRTIISVAINKNMKSIPALQWYDIERSPEPNGQLLAAFELFQKKEGDAGGPAGDADALSITPIPNSIRPRFAKHRIEILFWGLRELKRANWKYIDRPRIDVDCAGNILYSSVLLNYRQHSNFHNTVEYMDLELPEQEEYLPPITFKLIDTKSFGRKNVIATHVITSPSDYVFRPPKPNGTRRPSLRVSYSYVVVSVENVKMEENIPSNAFLVQTVEFPWTYQEKKENLDEQEAEIDWWSRYYISTGEIPECSADYQIVDRAVAFQLKGTSFDVRVSSADTMPPHYFVFLNMNVNECGAKRTQLSLSTNTLKLYGKFL</sequence>
<keyword evidence="3" id="KW-0677">Repeat</keyword>
<dbReference type="SMART" id="SM01201">
    <property type="entry name" value="FerB"/>
    <property type="match status" value="1"/>
</dbReference>
<name>A0A8X6PTI0_NEPPI</name>
<keyword evidence="4" id="KW-1133">Transmembrane helix</keyword>
<comment type="caution">
    <text evidence="7">The sequence shown here is derived from an EMBL/GenBank/DDBJ whole genome shotgun (WGS) entry which is preliminary data.</text>
</comment>
<dbReference type="AlphaFoldDB" id="A0A8X6PTI0"/>
<gene>
    <name evidence="7" type="primary">OTOF</name>
    <name evidence="7" type="ORF">NPIL_405761</name>
</gene>
<dbReference type="InterPro" id="IPR035892">
    <property type="entry name" value="C2_domain_sf"/>
</dbReference>
<accession>A0A8X6PTI0</accession>
<evidence type="ECO:0000256" key="5">
    <source>
        <dbReference type="ARBA" id="ARBA00023136"/>
    </source>
</evidence>
<dbReference type="GO" id="GO:0007009">
    <property type="term" value="P:plasma membrane organization"/>
    <property type="evidence" value="ECO:0007669"/>
    <property type="project" value="TreeGrafter"/>
</dbReference>
<evidence type="ECO:0000256" key="2">
    <source>
        <dbReference type="ARBA" id="ARBA00022692"/>
    </source>
</evidence>
<dbReference type="SUPFAM" id="SSF49562">
    <property type="entry name" value="C2 domain (Calcium/lipid-binding domain, CaLB)"/>
    <property type="match status" value="1"/>
</dbReference>
<keyword evidence="2" id="KW-0812">Transmembrane</keyword>
<feature type="domain" description="C2" evidence="6">
    <location>
        <begin position="335"/>
        <end position="461"/>
    </location>
</feature>
<dbReference type="InterPro" id="IPR012561">
    <property type="entry name" value="Ferlin_B-domain"/>
</dbReference>
<dbReference type="InterPro" id="IPR000008">
    <property type="entry name" value="C2_dom"/>
</dbReference>
<dbReference type="PANTHER" id="PTHR12546">
    <property type="entry name" value="FER-1-LIKE"/>
    <property type="match status" value="1"/>
</dbReference>
<dbReference type="InterPro" id="IPR037721">
    <property type="entry name" value="Ferlin"/>
</dbReference>
<evidence type="ECO:0000313" key="8">
    <source>
        <dbReference type="Proteomes" id="UP000887013"/>
    </source>
</evidence>
<dbReference type="GO" id="GO:0016020">
    <property type="term" value="C:membrane"/>
    <property type="evidence" value="ECO:0007669"/>
    <property type="project" value="UniProtKB-SubCell"/>
</dbReference>
<proteinExistence type="predicted"/>
<evidence type="ECO:0000256" key="4">
    <source>
        <dbReference type="ARBA" id="ARBA00022989"/>
    </source>
</evidence>
<keyword evidence="8" id="KW-1185">Reference proteome</keyword>
<comment type="subcellular location">
    <subcellularLocation>
        <location evidence="1">Membrane</location>
        <topology evidence="1">Single-pass membrane protein</topology>
    </subcellularLocation>
</comment>
<dbReference type="SMART" id="SM00239">
    <property type="entry name" value="C2"/>
    <property type="match status" value="1"/>
</dbReference>
<dbReference type="CDD" id="cd04017">
    <property type="entry name" value="C2D_Ferlin"/>
    <property type="match status" value="1"/>
</dbReference>
<reference evidence="7" key="1">
    <citation type="submission" date="2020-08" db="EMBL/GenBank/DDBJ databases">
        <title>Multicomponent nature underlies the extraordinary mechanical properties of spider dragline silk.</title>
        <authorList>
            <person name="Kono N."/>
            <person name="Nakamura H."/>
            <person name="Mori M."/>
            <person name="Yoshida Y."/>
            <person name="Ohtoshi R."/>
            <person name="Malay A.D."/>
            <person name="Moran D.A.P."/>
            <person name="Tomita M."/>
            <person name="Numata K."/>
            <person name="Arakawa K."/>
        </authorList>
    </citation>
    <scope>NUCLEOTIDE SEQUENCE</scope>
</reference>
<dbReference type="InterPro" id="IPR037723">
    <property type="entry name" value="C2D_Ferlin"/>
</dbReference>
<dbReference type="Gene3D" id="2.60.40.150">
    <property type="entry name" value="C2 domain"/>
    <property type="match status" value="1"/>
</dbReference>
<protein>
    <submittedName>
        <fullName evidence="7">Otoferlin</fullName>
    </submittedName>
</protein>